<keyword evidence="3" id="KW-1185">Reference proteome</keyword>
<organism evidence="2 3">
    <name type="scientific">Larimichthys crocea</name>
    <name type="common">Large yellow croaker</name>
    <name type="synonym">Pseudosciaena crocea</name>
    <dbReference type="NCBI Taxonomy" id="215358"/>
    <lineage>
        <taxon>Eukaryota</taxon>
        <taxon>Metazoa</taxon>
        <taxon>Chordata</taxon>
        <taxon>Craniata</taxon>
        <taxon>Vertebrata</taxon>
        <taxon>Euteleostomi</taxon>
        <taxon>Actinopterygii</taxon>
        <taxon>Neopterygii</taxon>
        <taxon>Teleostei</taxon>
        <taxon>Neoteleostei</taxon>
        <taxon>Acanthomorphata</taxon>
        <taxon>Eupercaria</taxon>
        <taxon>Sciaenidae</taxon>
        <taxon>Larimichthys</taxon>
    </lineage>
</organism>
<feature type="compositionally biased region" description="Basic and acidic residues" evidence="1">
    <location>
        <begin position="410"/>
        <end position="420"/>
    </location>
</feature>
<feature type="region of interest" description="Disordered" evidence="1">
    <location>
        <begin position="350"/>
        <end position="451"/>
    </location>
</feature>
<evidence type="ECO:0000313" key="3">
    <source>
        <dbReference type="Proteomes" id="UP000424527"/>
    </source>
</evidence>
<feature type="region of interest" description="Disordered" evidence="1">
    <location>
        <begin position="1"/>
        <end position="151"/>
    </location>
</feature>
<name>A0A6G0IDS1_LARCR</name>
<dbReference type="Proteomes" id="UP000424527">
    <property type="component" value="Unassembled WGS sequence"/>
</dbReference>
<dbReference type="EMBL" id="REGW02000012">
    <property type="protein sequence ID" value="KAE8289346.1"/>
    <property type="molecule type" value="Genomic_DNA"/>
</dbReference>
<accession>A0A6G0IDS1</accession>
<evidence type="ECO:0000256" key="1">
    <source>
        <dbReference type="SAM" id="MobiDB-lite"/>
    </source>
</evidence>
<comment type="caution">
    <text evidence="2">The sequence shown here is derived from an EMBL/GenBank/DDBJ whole genome shotgun (WGS) entry which is preliminary data.</text>
</comment>
<dbReference type="AlphaFoldDB" id="A0A6G0IDS1"/>
<sequence>MEQEAGDRTAGLESSCSLGTEDRSGRSPESGSDDGTDLEASGESRTPLEAGGERETPQDAGSKVRTIVEAEGQDWRLKVRTGGQRSGLEGSTENRTPLEASNKGSTPMEAGGEVRTTVKAKGRTPLKVGGEVNTTLEAKGQDWRPKVRTGGQAGLWSRKLVTGLLGSSPAAAWGLKTDLEVSSLARVQTSVLKTNLESGSDDGTDLEASGESRTPLEAGGERETPQDAGSKVRTIVEAEGQDWRLKVRTGGRRSGPEAEAAAWGLKSEEAISKSSTLLVVSDKTRTPKTASGEIRTTVEAKGQDWRPAAGVWSRKLVTGLLGSSPAAAWGLKTDLEVSSLARVQTSVLKTNLESGSDDGTDLEASGESRTPLEAGGERETPQDAGSEVRTIVEAEGQDWRLKVRTGGRRSGLEAEGQDRRPKVRTGGQHRKQDPSRGQQQCSTPMEAGGEVRTTVKAKVQDWRPKVRTGGQRLEYGAGSR</sequence>
<feature type="region of interest" description="Disordered" evidence="1">
    <location>
        <begin position="195"/>
        <end position="230"/>
    </location>
</feature>
<gene>
    <name evidence="2" type="ORF">D5F01_LYC13235</name>
</gene>
<reference evidence="2 3" key="1">
    <citation type="submission" date="2019-07" db="EMBL/GenBank/DDBJ databases">
        <title>Chromosome genome assembly for large yellow croaker.</title>
        <authorList>
            <person name="Xiao S."/>
        </authorList>
    </citation>
    <scope>NUCLEOTIDE SEQUENCE [LARGE SCALE GENOMIC DNA]</scope>
    <source>
        <strain evidence="2">JMULYC20181020</strain>
        <tissue evidence="2">Muscle</tissue>
    </source>
</reference>
<proteinExistence type="predicted"/>
<protein>
    <submittedName>
        <fullName evidence="2">Uncharacterized protein</fullName>
    </submittedName>
</protein>
<evidence type="ECO:0000313" key="2">
    <source>
        <dbReference type="EMBL" id="KAE8289346.1"/>
    </source>
</evidence>